<dbReference type="Proteomes" id="UP000820669">
    <property type="component" value="Unassembled WGS sequence"/>
</dbReference>
<comment type="similarity">
    <text evidence="1">Belongs to the short-chain dehydrogenases/reductases (SDR) family.</text>
</comment>
<evidence type="ECO:0000256" key="1">
    <source>
        <dbReference type="ARBA" id="ARBA00006484"/>
    </source>
</evidence>
<dbReference type="CDD" id="cd05233">
    <property type="entry name" value="SDR_c"/>
    <property type="match status" value="1"/>
</dbReference>
<dbReference type="RefSeq" id="WP_169382069.1">
    <property type="nucleotide sequence ID" value="NZ_JAAXLA010000025.1"/>
</dbReference>
<keyword evidence="3" id="KW-1185">Reference proteome</keyword>
<dbReference type="PRINTS" id="PR00081">
    <property type="entry name" value="GDHRDH"/>
</dbReference>
<proteinExistence type="inferred from homology"/>
<dbReference type="Gene3D" id="3.40.50.720">
    <property type="entry name" value="NAD(P)-binding Rossmann-like Domain"/>
    <property type="match status" value="1"/>
</dbReference>
<sequence>MRRLEGKVAVVTGASSGIGRAVTELFLAEGARVVGVGRNTGKLDVLSKELDAGPDFMTHAADLAEDDQARGVIRAAQEAFGGLDVLVNNAGVGYSYKDVRPGSMNTLAETPAADWDHVMGINLGSVVNCSRHALPAMLERGGGSIVNVASILGLVGNPDAHAYTAAKGAIVNLTRSLSTAYAKHNIRANTVCPGYIETPMVADFVDYLNSDEYRYQWNPTGRMGKPIEIANGVLFLASDEASYCNGSVLTIDGGVLAAAP</sequence>
<dbReference type="InterPro" id="IPR002347">
    <property type="entry name" value="SDR_fam"/>
</dbReference>
<evidence type="ECO:0000313" key="2">
    <source>
        <dbReference type="EMBL" id="NMH98621.1"/>
    </source>
</evidence>
<dbReference type="PANTHER" id="PTHR42760:SF122">
    <property type="entry name" value="NAD(P)-BINDING PROTEIN"/>
    <property type="match status" value="1"/>
</dbReference>
<evidence type="ECO:0000313" key="3">
    <source>
        <dbReference type="Proteomes" id="UP000820669"/>
    </source>
</evidence>
<dbReference type="SUPFAM" id="SSF51735">
    <property type="entry name" value="NAD(P)-binding Rossmann-fold domains"/>
    <property type="match status" value="1"/>
</dbReference>
<dbReference type="PANTHER" id="PTHR42760">
    <property type="entry name" value="SHORT-CHAIN DEHYDROGENASES/REDUCTASES FAMILY MEMBER"/>
    <property type="match status" value="1"/>
</dbReference>
<gene>
    <name evidence="2" type="ORF">HF526_15085</name>
</gene>
<organism evidence="2 3">
    <name type="scientific">Pseudonocardia acidicola</name>
    <dbReference type="NCBI Taxonomy" id="2724939"/>
    <lineage>
        <taxon>Bacteria</taxon>
        <taxon>Bacillati</taxon>
        <taxon>Actinomycetota</taxon>
        <taxon>Actinomycetes</taxon>
        <taxon>Pseudonocardiales</taxon>
        <taxon>Pseudonocardiaceae</taxon>
        <taxon>Pseudonocardia</taxon>
    </lineage>
</organism>
<accession>A0ABX1SAN4</accession>
<dbReference type="InterPro" id="IPR036291">
    <property type="entry name" value="NAD(P)-bd_dom_sf"/>
</dbReference>
<protein>
    <submittedName>
        <fullName evidence="2">SDR family oxidoreductase</fullName>
    </submittedName>
</protein>
<dbReference type="NCBIfam" id="NF005559">
    <property type="entry name" value="PRK07231.1"/>
    <property type="match status" value="1"/>
</dbReference>
<dbReference type="Pfam" id="PF13561">
    <property type="entry name" value="adh_short_C2"/>
    <property type="match status" value="1"/>
</dbReference>
<dbReference type="InterPro" id="IPR020904">
    <property type="entry name" value="Sc_DH/Rdtase_CS"/>
</dbReference>
<dbReference type="PRINTS" id="PR00080">
    <property type="entry name" value="SDRFAMILY"/>
</dbReference>
<dbReference type="EMBL" id="JAAXLA010000025">
    <property type="protein sequence ID" value="NMH98621.1"/>
    <property type="molecule type" value="Genomic_DNA"/>
</dbReference>
<name>A0ABX1SAN4_9PSEU</name>
<comment type="caution">
    <text evidence="2">The sequence shown here is derived from an EMBL/GenBank/DDBJ whole genome shotgun (WGS) entry which is preliminary data.</text>
</comment>
<reference evidence="2 3" key="1">
    <citation type="submission" date="2020-04" db="EMBL/GenBank/DDBJ databases">
        <authorList>
            <person name="Klaysubun C."/>
            <person name="Duangmal K."/>
            <person name="Lipun K."/>
        </authorList>
    </citation>
    <scope>NUCLEOTIDE SEQUENCE [LARGE SCALE GENOMIC DNA]</scope>
    <source>
        <strain evidence="2 3">K10HN5</strain>
    </source>
</reference>
<dbReference type="PROSITE" id="PS00061">
    <property type="entry name" value="ADH_SHORT"/>
    <property type="match status" value="1"/>
</dbReference>